<keyword evidence="3" id="KW-1185">Reference proteome</keyword>
<accession>A0A7J9MB74</accession>
<proteinExistence type="predicted"/>
<evidence type="ECO:0000313" key="3">
    <source>
        <dbReference type="Proteomes" id="UP000593576"/>
    </source>
</evidence>
<protein>
    <recommendedName>
        <fullName evidence="1">DUF4283 domain-containing protein</fullName>
    </recommendedName>
</protein>
<feature type="non-terminal residue" evidence="2">
    <location>
        <position position="1"/>
    </location>
</feature>
<dbReference type="AlphaFoldDB" id="A0A7J9MB74"/>
<comment type="caution">
    <text evidence="2">The sequence shown here is derived from an EMBL/GenBank/DDBJ whole genome shotgun (WGS) entry which is preliminary data.</text>
</comment>
<sequence>MEDRNELALLEEEKTYNPNSLIAQLRSICKTKKKFEILVAGQNLFIISFEDENDFEHIMEGHAWFFRK</sequence>
<dbReference type="OrthoDB" id="990365at2759"/>
<dbReference type="InterPro" id="IPR025558">
    <property type="entry name" value="DUF4283"/>
</dbReference>
<reference evidence="2 3" key="1">
    <citation type="journal article" date="2019" name="Genome Biol. Evol.">
        <title>Insights into the evolution of the New World diploid cottons (Gossypium, subgenus Houzingenia) based on genome sequencing.</title>
        <authorList>
            <person name="Grover C.E."/>
            <person name="Arick M.A. 2nd"/>
            <person name="Thrash A."/>
            <person name="Conover J.L."/>
            <person name="Sanders W.S."/>
            <person name="Peterson D.G."/>
            <person name="Frelichowski J.E."/>
            <person name="Scheffler J.A."/>
            <person name="Scheffler B.E."/>
            <person name="Wendel J.F."/>
        </authorList>
    </citation>
    <scope>NUCLEOTIDE SEQUENCE [LARGE SCALE GENOMIC DNA]</scope>
    <source>
        <strain evidence="2">1</strain>
        <tissue evidence="2">Leaf</tissue>
    </source>
</reference>
<organism evidence="2 3">
    <name type="scientific">Gossypium schwendimanii</name>
    <name type="common">Cotton</name>
    <dbReference type="NCBI Taxonomy" id="34291"/>
    <lineage>
        <taxon>Eukaryota</taxon>
        <taxon>Viridiplantae</taxon>
        <taxon>Streptophyta</taxon>
        <taxon>Embryophyta</taxon>
        <taxon>Tracheophyta</taxon>
        <taxon>Spermatophyta</taxon>
        <taxon>Magnoliopsida</taxon>
        <taxon>eudicotyledons</taxon>
        <taxon>Gunneridae</taxon>
        <taxon>Pentapetalae</taxon>
        <taxon>rosids</taxon>
        <taxon>malvids</taxon>
        <taxon>Malvales</taxon>
        <taxon>Malvaceae</taxon>
        <taxon>Malvoideae</taxon>
        <taxon>Gossypium</taxon>
    </lineage>
</organism>
<dbReference type="EMBL" id="JABFAF010000010">
    <property type="protein sequence ID" value="MBA0868097.1"/>
    <property type="molecule type" value="Genomic_DNA"/>
</dbReference>
<feature type="domain" description="DUF4283" evidence="1">
    <location>
        <begin position="15"/>
        <end position="67"/>
    </location>
</feature>
<evidence type="ECO:0000313" key="2">
    <source>
        <dbReference type="EMBL" id="MBA0868097.1"/>
    </source>
</evidence>
<dbReference type="Pfam" id="PF14111">
    <property type="entry name" value="DUF4283"/>
    <property type="match status" value="1"/>
</dbReference>
<gene>
    <name evidence="2" type="ORF">Goshw_008737</name>
</gene>
<dbReference type="Proteomes" id="UP000593576">
    <property type="component" value="Unassembled WGS sequence"/>
</dbReference>
<evidence type="ECO:0000259" key="1">
    <source>
        <dbReference type="Pfam" id="PF14111"/>
    </source>
</evidence>
<name>A0A7J9MB74_GOSSC</name>